<keyword evidence="2" id="KW-1185">Reference proteome</keyword>
<reference evidence="1 2" key="1">
    <citation type="submission" date="2020-02" db="EMBL/GenBank/DDBJ databases">
        <title>Draft genome sequence of Limisphaera ngatamarikiensis NGM72.4T, a thermophilic Verrucomicrobia grouped in subdivision 3.</title>
        <authorList>
            <person name="Carere C.R."/>
            <person name="Steen J."/>
            <person name="Hugenholtz P."/>
            <person name="Stott M.B."/>
        </authorList>
    </citation>
    <scope>NUCLEOTIDE SEQUENCE [LARGE SCALE GENOMIC DNA]</scope>
    <source>
        <strain evidence="1 2">NGM72.4</strain>
    </source>
</reference>
<accession>A0A6M1RJP2</accession>
<dbReference type="InterPro" id="IPR000408">
    <property type="entry name" value="Reg_chr_condens"/>
</dbReference>
<organism evidence="1 2">
    <name type="scientific">Limisphaera ngatamarikiensis</name>
    <dbReference type="NCBI Taxonomy" id="1324935"/>
    <lineage>
        <taxon>Bacteria</taxon>
        <taxon>Pseudomonadati</taxon>
        <taxon>Verrucomicrobiota</taxon>
        <taxon>Verrucomicrobiia</taxon>
        <taxon>Limisphaerales</taxon>
        <taxon>Limisphaeraceae</taxon>
        <taxon>Limisphaera</taxon>
    </lineage>
</organism>
<dbReference type="Pfam" id="PF13540">
    <property type="entry name" value="RCC1_2"/>
    <property type="match status" value="1"/>
</dbReference>
<name>A0A6M1RJP2_9BACT</name>
<proteinExistence type="predicted"/>
<sequence length="160" mass="16954">MVWGSNDEGQANPPEGLSNVVAIAVGRYHGLALRSDGTVVGWGANYKGQASPPLNLSHVTAIGAGGDCSVALVTMYPRLAVPFLRSSGEMEFTLYGEDGVAYTIACSADLREWQPLTRVTCVNEVAHVRDGTAEGSPRRFYRAVSDEPLNSAVAGSRRQG</sequence>
<dbReference type="Gene3D" id="2.130.10.30">
    <property type="entry name" value="Regulator of chromosome condensation 1/beta-lactamase-inhibitor protein II"/>
    <property type="match status" value="1"/>
</dbReference>
<evidence type="ECO:0000313" key="2">
    <source>
        <dbReference type="Proteomes" id="UP000477311"/>
    </source>
</evidence>
<comment type="caution">
    <text evidence="1">The sequence shown here is derived from an EMBL/GenBank/DDBJ whole genome shotgun (WGS) entry which is preliminary data.</text>
</comment>
<dbReference type="InterPro" id="IPR009091">
    <property type="entry name" value="RCC1/BLIP-II"/>
</dbReference>
<protein>
    <submittedName>
        <fullName evidence="1">Uncharacterized protein</fullName>
    </submittedName>
</protein>
<gene>
    <name evidence="1" type="ORF">G4L39_11120</name>
</gene>
<dbReference type="SUPFAM" id="SSF50985">
    <property type="entry name" value="RCC1/BLIP-II"/>
    <property type="match status" value="1"/>
</dbReference>
<dbReference type="Proteomes" id="UP000477311">
    <property type="component" value="Unassembled WGS sequence"/>
</dbReference>
<dbReference type="EMBL" id="JAAKYA010000077">
    <property type="protein sequence ID" value="NGO39936.1"/>
    <property type="molecule type" value="Genomic_DNA"/>
</dbReference>
<evidence type="ECO:0000313" key="1">
    <source>
        <dbReference type="EMBL" id="NGO39936.1"/>
    </source>
</evidence>
<dbReference type="AlphaFoldDB" id="A0A6M1RJP2"/>
<dbReference type="PROSITE" id="PS50012">
    <property type="entry name" value="RCC1_3"/>
    <property type="match status" value="2"/>
</dbReference>